<sequence length="410" mass="46374">MVVPPEGAGVTPQRGVCQGNPLSPYLFLLCTESLSSLFRAVAERETVPGVAVCRGAPRISNMLIADNTMVAFRSKMAIFAALKDHIWKRVQSWNEKSLSQEGRLHNGTRQSVDIWCEPWIPCISSFWVISPKPQLAPISWVSELFSKNLWEWNDELVSVLFWPEDQDLIRQIPLSLVGSADMLVWHYKKWHLLHSECLPPSTVFVISGEFEWVGLAWNRALGGKCGKHTCQKKLKSSFGKLFEISFPQLVICRNGYLTKCSLVPFVTQRSKHPSTFSFIVPSWARNLKLARKNFLLPLQVVGFARSYFLAFMSQTQKGVSNAAQHQTSWNHPPIHSIKINFNGGLLDGGRTVGLGIIARDVVGLCLACWSSLRLNRGGSVELDEALVAREAIRLTHRFWWPRVFLERDYK</sequence>
<protein>
    <submittedName>
        <fullName evidence="1">Mitochondrial protein</fullName>
    </submittedName>
</protein>
<dbReference type="EMBL" id="JACGWJ010000028">
    <property type="protein sequence ID" value="KAL0306970.1"/>
    <property type="molecule type" value="Genomic_DNA"/>
</dbReference>
<dbReference type="InterPro" id="IPR052929">
    <property type="entry name" value="RNase_H-like_EbsB-rel"/>
</dbReference>
<comment type="caution">
    <text evidence="1">The sequence shown here is derived from an EMBL/GenBank/DDBJ whole genome shotgun (WGS) entry which is preliminary data.</text>
</comment>
<evidence type="ECO:0000313" key="1">
    <source>
        <dbReference type="EMBL" id="KAL0306970.1"/>
    </source>
</evidence>
<organism evidence="1">
    <name type="scientific">Sesamum radiatum</name>
    <name type="common">Black benniseed</name>
    <dbReference type="NCBI Taxonomy" id="300843"/>
    <lineage>
        <taxon>Eukaryota</taxon>
        <taxon>Viridiplantae</taxon>
        <taxon>Streptophyta</taxon>
        <taxon>Embryophyta</taxon>
        <taxon>Tracheophyta</taxon>
        <taxon>Spermatophyta</taxon>
        <taxon>Magnoliopsida</taxon>
        <taxon>eudicotyledons</taxon>
        <taxon>Gunneridae</taxon>
        <taxon>Pentapetalae</taxon>
        <taxon>asterids</taxon>
        <taxon>lamiids</taxon>
        <taxon>Lamiales</taxon>
        <taxon>Pedaliaceae</taxon>
        <taxon>Sesamum</taxon>
    </lineage>
</organism>
<dbReference type="PANTHER" id="PTHR47074:SF11">
    <property type="entry name" value="REVERSE TRANSCRIPTASE-LIKE PROTEIN"/>
    <property type="match status" value="1"/>
</dbReference>
<name>A0AAW2KM17_SESRA</name>
<dbReference type="PANTHER" id="PTHR47074">
    <property type="entry name" value="BNAC02G40300D PROTEIN"/>
    <property type="match status" value="1"/>
</dbReference>
<gene>
    <name evidence="1" type="ORF">Sradi_6114300</name>
</gene>
<accession>A0AAW2KM17</accession>
<proteinExistence type="predicted"/>
<dbReference type="AlphaFoldDB" id="A0AAW2KM17"/>
<reference evidence="1" key="1">
    <citation type="submission" date="2020-06" db="EMBL/GenBank/DDBJ databases">
        <authorList>
            <person name="Li T."/>
            <person name="Hu X."/>
            <person name="Zhang T."/>
            <person name="Song X."/>
            <person name="Zhang H."/>
            <person name="Dai N."/>
            <person name="Sheng W."/>
            <person name="Hou X."/>
            <person name="Wei L."/>
        </authorList>
    </citation>
    <scope>NUCLEOTIDE SEQUENCE</scope>
    <source>
        <strain evidence="1">G02</strain>
        <tissue evidence="1">Leaf</tissue>
    </source>
</reference>
<reference evidence="1" key="2">
    <citation type="journal article" date="2024" name="Plant">
        <title>Genomic evolution and insights into agronomic trait innovations of Sesamum species.</title>
        <authorList>
            <person name="Miao H."/>
            <person name="Wang L."/>
            <person name="Qu L."/>
            <person name="Liu H."/>
            <person name="Sun Y."/>
            <person name="Le M."/>
            <person name="Wang Q."/>
            <person name="Wei S."/>
            <person name="Zheng Y."/>
            <person name="Lin W."/>
            <person name="Duan Y."/>
            <person name="Cao H."/>
            <person name="Xiong S."/>
            <person name="Wang X."/>
            <person name="Wei L."/>
            <person name="Li C."/>
            <person name="Ma Q."/>
            <person name="Ju M."/>
            <person name="Zhao R."/>
            <person name="Li G."/>
            <person name="Mu C."/>
            <person name="Tian Q."/>
            <person name="Mei H."/>
            <person name="Zhang T."/>
            <person name="Gao T."/>
            <person name="Zhang H."/>
        </authorList>
    </citation>
    <scope>NUCLEOTIDE SEQUENCE</scope>
    <source>
        <strain evidence="1">G02</strain>
    </source>
</reference>